<proteinExistence type="inferred from homology"/>
<evidence type="ECO:0000256" key="3">
    <source>
        <dbReference type="ARBA" id="ARBA00022525"/>
    </source>
</evidence>
<dbReference type="GO" id="GO:0005576">
    <property type="term" value="C:extracellular region"/>
    <property type="evidence" value="ECO:0007669"/>
    <property type="project" value="UniProtKB-SubCell"/>
</dbReference>
<keyword evidence="10" id="KW-0961">Cell wall biogenesis/degradation</keyword>
<keyword evidence="5" id="KW-0677">Repeat</keyword>
<dbReference type="PANTHER" id="PTHR31736">
    <property type="match status" value="1"/>
</dbReference>
<evidence type="ECO:0000313" key="18">
    <source>
        <dbReference type="Proteomes" id="UP000799537"/>
    </source>
</evidence>
<dbReference type="GO" id="GO:0005975">
    <property type="term" value="P:carbohydrate metabolic process"/>
    <property type="evidence" value="ECO:0007669"/>
    <property type="project" value="InterPro"/>
</dbReference>
<feature type="signal peptide" evidence="16">
    <location>
        <begin position="1"/>
        <end position="18"/>
    </location>
</feature>
<evidence type="ECO:0000256" key="6">
    <source>
        <dbReference type="ARBA" id="ARBA00022801"/>
    </source>
</evidence>
<protein>
    <recommendedName>
        <fullName evidence="11">galacturonan 1,4-alpha-galacturonidase</fullName>
        <ecNumber evidence="11">3.2.1.67</ecNumber>
    </recommendedName>
</protein>
<feature type="region of interest" description="Disordered" evidence="15">
    <location>
        <begin position="35"/>
        <end position="59"/>
    </location>
</feature>
<keyword evidence="8" id="KW-0325">Glycoprotein</keyword>
<feature type="chain" id="PRO_5025615279" description="galacturonan 1,4-alpha-galacturonidase" evidence="16">
    <location>
        <begin position="19"/>
        <end position="441"/>
    </location>
</feature>
<dbReference type="Pfam" id="PF00295">
    <property type="entry name" value="Glyco_hydro_28"/>
    <property type="match status" value="1"/>
</dbReference>
<dbReference type="GO" id="GO:0047911">
    <property type="term" value="F:galacturan 1,4-alpha-galacturonidase activity"/>
    <property type="evidence" value="ECO:0007669"/>
    <property type="project" value="UniProtKB-EC"/>
</dbReference>
<dbReference type="EMBL" id="ML993590">
    <property type="protein sequence ID" value="KAF2168596.1"/>
    <property type="molecule type" value="Genomic_DNA"/>
</dbReference>
<evidence type="ECO:0000256" key="5">
    <source>
        <dbReference type="ARBA" id="ARBA00022737"/>
    </source>
</evidence>
<dbReference type="GeneID" id="54569811"/>
<evidence type="ECO:0000256" key="2">
    <source>
        <dbReference type="ARBA" id="ARBA00008834"/>
    </source>
</evidence>
<evidence type="ECO:0000256" key="11">
    <source>
        <dbReference type="ARBA" id="ARBA00038933"/>
    </source>
</evidence>
<reference evidence="17" key="1">
    <citation type="journal article" date="2020" name="Stud. Mycol.">
        <title>101 Dothideomycetes genomes: a test case for predicting lifestyles and emergence of pathogens.</title>
        <authorList>
            <person name="Haridas S."/>
            <person name="Albert R."/>
            <person name="Binder M."/>
            <person name="Bloem J."/>
            <person name="Labutti K."/>
            <person name="Salamov A."/>
            <person name="Andreopoulos B."/>
            <person name="Baker S."/>
            <person name="Barry K."/>
            <person name="Bills G."/>
            <person name="Bluhm B."/>
            <person name="Cannon C."/>
            <person name="Castanera R."/>
            <person name="Culley D."/>
            <person name="Daum C."/>
            <person name="Ezra D."/>
            <person name="Gonzalez J."/>
            <person name="Henrissat B."/>
            <person name="Kuo A."/>
            <person name="Liang C."/>
            <person name="Lipzen A."/>
            <person name="Lutzoni F."/>
            <person name="Magnuson J."/>
            <person name="Mondo S."/>
            <person name="Nolan M."/>
            <person name="Ohm R."/>
            <person name="Pangilinan J."/>
            <person name="Park H.-J."/>
            <person name="Ramirez L."/>
            <person name="Alfaro M."/>
            <person name="Sun H."/>
            <person name="Tritt A."/>
            <person name="Yoshinaga Y."/>
            <person name="Zwiers L.-H."/>
            <person name="Turgeon B."/>
            <person name="Goodwin S."/>
            <person name="Spatafora J."/>
            <person name="Crous P."/>
            <person name="Grigoriev I."/>
        </authorList>
    </citation>
    <scope>NUCLEOTIDE SEQUENCE</scope>
    <source>
        <strain evidence="17">ATCC 36951</strain>
    </source>
</reference>
<dbReference type="InterPro" id="IPR011050">
    <property type="entry name" value="Pectin_lyase_fold/virulence"/>
</dbReference>
<dbReference type="InterPro" id="IPR000743">
    <property type="entry name" value="Glyco_hydro_28"/>
</dbReference>
<evidence type="ECO:0000256" key="14">
    <source>
        <dbReference type="RuleBase" id="RU361169"/>
    </source>
</evidence>
<dbReference type="SUPFAM" id="SSF51126">
    <property type="entry name" value="Pectin lyase-like"/>
    <property type="match status" value="1"/>
</dbReference>
<keyword evidence="3" id="KW-0964">Secreted</keyword>
<dbReference type="AlphaFoldDB" id="A0A6A6CSZ3"/>
<evidence type="ECO:0000256" key="7">
    <source>
        <dbReference type="ARBA" id="ARBA00023157"/>
    </source>
</evidence>
<evidence type="ECO:0000256" key="13">
    <source>
        <dbReference type="PROSITE-ProRule" id="PRU10052"/>
    </source>
</evidence>
<accession>A0A6A6CSZ3</accession>
<dbReference type="PROSITE" id="PS00502">
    <property type="entry name" value="POLYGALACTURONASE"/>
    <property type="match status" value="1"/>
</dbReference>
<dbReference type="InterPro" id="IPR012334">
    <property type="entry name" value="Pectin_lyas_fold"/>
</dbReference>
<evidence type="ECO:0000313" key="17">
    <source>
        <dbReference type="EMBL" id="KAF2168596.1"/>
    </source>
</evidence>
<feature type="active site" evidence="13">
    <location>
        <position position="270"/>
    </location>
</feature>
<evidence type="ECO:0000256" key="16">
    <source>
        <dbReference type="SAM" id="SignalP"/>
    </source>
</evidence>
<gene>
    <name evidence="17" type="ORF">M409DRAFT_65504</name>
</gene>
<keyword evidence="9 14" id="KW-0326">Glycosidase</keyword>
<evidence type="ECO:0000256" key="15">
    <source>
        <dbReference type="SAM" id="MobiDB-lite"/>
    </source>
</evidence>
<evidence type="ECO:0000256" key="10">
    <source>
        <dbReference type="ARBA" id="ARBA00023316"/>
    </source>
</evidence>
<evidence type="ECO:0000256" key="4">
    <source>
        <dbReference type="ARBA" id="ARBA00022729"/>
    </source>
</evidence>
<sequence>MQLKSSIAALLQCLAASATWTAYEEYLSGLPKHISRRPSHRPSLTFKPNEPWNPLPSSPPRHKTCYVHSHDDLKTDDSKYILEALREWGDIGTALNLQFLKHIDIDIQAYIQLTNDTAYWQSHAFNQTFQNATTFFQLGGTDVNVYGGGMLDGNGQVWYDLYAEDIYILRPILVGVIDLHSGSISNLCWRYSPQWYSLTANSTDVVFSGIDVSGYSQSSNTAKNTDGWDTYRSSNIVIQDSVINNGDDCVSFKPNSTEILVQNLHCNGSHGISVGSLGQYAGETDIVENVLVTNITMFNASDMTRIKVWPGSAAALSGDLQGGGGTGRVSNISYTDMAISNVDYAIEITQCYGQNNFTLCNEYPSKLSIEGVKIAGLKGSTSVNYEPVSGYVVCSSPEVCSGIEVEDIDVVAPDGTRNLFECGNVDESLLQGVTCKPVQDD</sequence>
<comment type="subcellular location">
    <subcellularLocation>
        <location evidence="1">Secreted</location>
    </subcellularLocation>
</comment>
<name>A0A6A6CSZ3_ZASCE</name>
<keyword evidence="6 14" id="KW-0378">Hydrolase</keyword>
<dbReference type="RefSeq" id="XP_033669485.1">
    <property type="nucleotide sequence ID" value="XM_033816539.1"/>
</dbReference>
<comment type="catalytic activity">
    <reaction evidence="12">
        <text>[(1-&gt;4)-alpha-D-galacturonosyl](n) + H2O = alpha-D-galacturonate + [(1-&gt;4)-alpha-D-galacturonosyl](n-1)</text>
        <dbReference type="Rhea" id="RHEA:14117"/>
        <dbReference type="Rhea" id="RHEA-COMP:14570"/>
        <dbReference type="Rhea" id="RHEA-COMP:14572"/>
        <dbReference type="ChEBI" id="CHEBI:15377"/>
        <dbReference type="ChEBI" id="CHEBI:58658"/>
        <dbReference type="ChEBI" id="CHEBI:140523"/>
        <dbReference type="EC" id="3.2.1.67"/>
    </reaction>
</comment>
<dbReference type="PANTHER" id="PTHR31736:SF14">
    <property type="entry name" value="EXOPOLYGALACTURONASE X-1-RELATED"/>
    <property type="match status" value="1"/>
</dbReference>
<dbReference type="GO" id="GO:0004650">
    <property type="term" value="F:polygalacturonase activity"/>
    <property type="evidence" value="ECO:0007669"/>
    <property type="project" value="InterPro"/>
</dbReference>
<dbReference type="Proteomes" id="UP000799537">
    <property type="component" value="Unassembled WGS sequence"/>
</dbReference>
<keyword evidence="4 16" id="KW-0732">Signal</keyword>
<keyword evidence="7" id="KW-1015">Disulfide bond</keyword>
<dbReference type="Gene3D" id="2.160.20.10">
    <property type="entry name" value="Single-stranded right-handed beta-helix, Pectin lyase-like"/>
    <property type="match status" value="1"/>
</dbReference>
<evidence type="ECO:0000256" key="9">
    <source>
        <dbReference type="ARBA" id="ARBA00023295"/>
    </source>
</evidence>
<organism evidence="17 18">
    <name type="scientific">Zasmidium cellare ATCC 36951</name>
    <dbReference type="NCBI Taxonomy" id="1080233"/>
    <lineage>
        <taxon>Eukaryota</taxon>
        <taxon>Fungi</taxon>
        <taxon>Dikarya</taxon>
        <taxon>Ascomycota</taxon>
        <taxon>Pezizomycotina</taxon>
        <taxon>Dothideomycetes</taxon>
        <taxon>Dothideomycetidae</taxon>
        <taxon>Mycosphaerellales</taxon>
        <taxon>Mycosphaerellaceae</taxon>
        <taxon>Zasmidium</taxon>
    </lineage>
</organism>
<comment type="similarity">
    <text evidence="2 14">Belongs to the glycosyl hydrolase 28 family.</text>
</comment>
<evidence type="ECO:0000256" key="12">
    <source>
        <dbReference type="ARBA" id="ARBA00048766"/>
    </source>
</evidence>
<keyword evidence="18" id="KW-1185">Reference proteome</keyword>
<dbReference type="EC" id="3.2.1.67" evidence="11"/>
<evidence type="ECO:0000256" key="1">
    <source>
        <dbReference type="ARBA" id="ARBA00004613"/>
    </source>
</evidence>
<dbReference type="GO" id="GO:0071555">
    <property type="term" value="P:cell wall organization"/>
    <property type="evidence" value="ECO:0007669"/>
    <property type="project" value="UniProtKB-KW"/>
</dbReference>
<evidence type="ECO:0000256" key="8">
    <source>
        <dbReference type="ARBA" id="ARBA00023180"/>
    </source>
</evidence>
<dbReference type="OrthoDB" id="187139at2759"/>